<gene>
    <name evidence="1" type="ORF">KCG48_13710</name>
</gene>
<accession>A0A941CU94</accession>
<protein>
    <submittedName>
        <fullName evidence="1">Uncharacterized protein</fullName>
    </submittedName>
</protein>
<dbReference type="EMBL" id="JAGSCS010000029">
    <property type="protein sequence ID" value="MBR0577368.1"/>
    <property type="molecule type" value="Genomic_DNA"/>
</dbReference>
<sequence>MHLEGLSSLAIIGLGKNTGKTTLLNRLLRENPERTFALTSIGRDGEETDEVTGTKKPRIYIPRGTLFATASETLRAGDVTAEILAATPITTALGPVVILRALSDGFVELAGPSRTADLTLVEKKIRTFEPQALFVIDGAVSRISAAGRGLAEAAVLCTGTAVSRNLEELVRKTQTAVHLLTLPKTELPEPFPENRPALFRRAWSPVEVSTPAGGYDAVRDALAKGIHGVYFPGAVTEGLITELLPSPHFRELTLLATDGTRFLLRERLLEILGGRSIRLEVLHPIRLLAVAVNPKDPRGGSLPEETLRRRLEEVLDLPILSTQDNTRGGDLHEV</sequence>
<organism evidence="1 2">
    <name type="scientific">Proteiniclasticum sediminis</name>
    <dbReference type="NCBI Taxonomy" id="2804028"/>
    <lineage>
        <taxon>Bacteria</taxon>
        <taxon>Bacillati</taxon>
        <taxon>Bacillota</taxon>
        <taxon>Clostridia</taxon>
        <taxon>Eubacteriales</taxon>
        <taxon>Clostridiaceae</taxon>
        <taxon>Proteiniclasticum</taxon>
    </lineage>
</organism>
<evidence type="ECO:0000313" key="2">
    <source>
        <dbReference type="Proteomes" id="UP000675379"/>
    </source>
</evidence>
<dbReference type="Proteomes" id="UP000675379">
    <property type="component" value="Unassembled WGS sequence"/>
</dbReference>
<dbReference type="AlphaFoldDB" id="A0A941CU94"/>
<name>A0A941CU94_9CLOT</name>
<proteinExistence type="predicted"/>
<reference evidence="1" key="1">
    <citation type="submission" date="2021-04" db="EMBL/GenBank/DDBJ databases">
        <title>Proteiniclasticum sedimins sp. nov., an obligate anaerobic bacterium isolated from anaerobic sludge.</title>
        <authorList>
            <person name="Liu J."/>
        </authorList>
    </citation>
    <scope>NUCLEOTIDE SEQUENCE</scope>
    <source>
        <strain evidence="1">BAD-10</strain>
    </source>
</reference>
<keyword evidence="2" id="KW-1185">Reference proteome</keyword>
<dbReference type="RefSeq" id="WP_211802764.1">
    <property type="nucleotide sequence ID" value="NZ_JAGSCS010000029.1"/>
</dbReference>
<evidence type="ECO:0000313" key="1">
    <source>
        <dbReference type="EMBL" id="MBR0577368.1"/>
    </source>
</evidence>
<comment type="caution">
    <text evidence="1">The sequence shown here is derived from an EMBL/GenBank/DDBJ whole genome shotgun (WGS) entry which is preliminary data.</text>
</comment>